<dbReference type="AlphaFoldDB" id="A0A0B6Y493"/>
<reference evidence="1" key="1">
    <citation type="submission" date="2014-12" db="EMBL/GenBank/DDBJ databases">
        <title>Insight into the proteome of Arion vulgaris.</title>
        <authorList>
            <person name="Aradska J."/>
            <person name="Bulat T."/>
            <person name="Smidak R."/>
            <person name="Sarate P."/>
            <person name="Gangsoo J."/>
            <person name="Sialana F."/>
            <person name="Bilban M."/>
            <person name="Lubec G."/>
        </authorList>
    </citation>
    <scope>NUCLEOTIDE SEQUENCE</scope>
    <source>
        <tissue evidence="1">Skin</tissue>
    </source>
</reference>
<sequence length="77" mass="9159">MRIVPVASSFFFAGTFVHTTIDTQHLQLRHYQWSSHRTSCHRKTLVYYIYQDHMCQLSQPDMPVYTNLYYAALFVPV</sequence>
<dbReference type="EMBL" id="HACG01004262">
    <property type="protein sequence ID" value="CEK51127.1"/>
    <property type="molecule type" value="Transcribed_RNA"/>
</dbReference>
<protein>
    <submittedName>
        <fullName evidence="1">Uncharacterized protein</fullName>
    </submittedName>
</protein>
<accession>A0A0B6Y493</accession>
<proteinExistence type="predicted"/>
<feature type="non-terminal residue" evidence="1">
    <location>
        <position position="77"/>
    </location>
</feature>
<gene>
    <name evidence="1" type="primary">ORF12563</name>
</gene>
<organism evidence="1">
    <name type="scientific">Arion vulgaris</name>
    <dbReference type="NCBI Taxonomy" id="1028688"/>
    <lineage>
        <taxon>Eukaryota</taxon>
        <taxon>Metazoa</taxon>
        <taxon>Spiralia</taxon>
        <taxon>Lophotrochozoa</taxon>
        <taxon>Mollusca</taxon>
        <taxon>Gastropoda</taxon>
        <taxon>Heterobranchia</taxon>
        <taxon>Euthyneura</taxon>
        <taxon>Panpulmonata</taxon>
        <taxon>Eupulmonata</taxon>
        <taxon>Stylommatophora</taxon>
        <taxon>Helicina</taxon>
        <taxon>Arionoidea</taxon>
        <taxon>Arionidae</taxon>
        <taxon>Arion</taxon>
    </lineage>
</organism>
<name>A0A0B6Y493_9EUPU</name>
<evidence type="ECO:0000313" key="1">
    <source>
        <dbReference type="EMBL" id="CEK51127.1"/>
    </source>
</evidence>